<keyword evidence="6 9" id="KW-0418">Kinase</keyword>
<dbReference type="AlphaFoldDB" id="A0AAV3QN36"/>
<gene>
    <name evidence="10" type="ORF">LIER_39888</name>
</gene>
<comment type="catalytic activity">
    <reaction evidence="8 9">
        <text>D-gluconate + ATP = 6-phospho-D-gluconate + ADP + H(+)</text>
        <dbReference type="Rhea" id="RHEA:19433"/>
        <dbReference type="ChEBI" id="CHEBI:15378"/>
        <dbReference type="ChEBI" id="CHEBI:18391"/>
        <dbReference type="ChEBI" id="CHEBI:30616"/>
        <dbReference type="ChEBI" id="CHEBI:58759"/>
        <dbReference type="ChEBI" id="CHEBI:456216"/>
        <dbReference type="EC" id="2.7.1.12"/>
    </reaction>
</comment>
<evidence type="ECO:0000313" key="10">
    <source>
        <dbReference type="EMBL" id="GAA0164985.1"/>
    </source>
</evidence>
<proteinExistence type="inferred from homology"/>
<evidence type="ECO:0000256" key="9">
    <source>
        <dbReference type="RuleBase" id="RU363066"/>
    </source>
</evidence>
<evidence type="ECO:0000313" key="11">
    <source>
        <dbReference type="Proteomes" id="UP001454036"/>
    </source>
</evidence>
<dbReference type="InterPro" id="IPR006001">
    <property type="entry name" value="Therm_gnt_kin"/>
</dbReference>
<evidence type="ECO:0000256" key="4">
    <source>
        <dbReference type="ARBA" id="ARBA00022679"/>
    </source>
</evidence>
<reference evidence="10 11" key="1">
    <citation type="submission" date="2024-01" db="EMBL/GenBank/DDBJ databases">
        <title>The complete chloroplast genome sequence of Lithospermum erythrorhizon: insights into the phylogenetic relationship among Boraginaceae species and the maternal lineages of purple gromwells.</title>
        <authorList>
            <person name="Okada T."/>
            <person name="Watanabe K."/>
        </authorList>
    </citation>
    <scope>NUCLEOTIDE SEQUENCE [LARGE SCALE GENOMIC DNA]</scope>
</reference>
<dbReference type="PANTHER" id="PTHR43442:SF3">
    <property type="entry name" value="GLUCONOKINASE-RELATED"/>
    <property type="match status" value="1"/>
</dbReference>
<comment type="similarity">
    <text evidence="2 9">Belongs to the gluconokinase GntK/GntV family.</text>
</comment>
<evidence type="ECO:0000256" key="7">
    <source>
        <dbReference type="ARBA" id="ARBA00022840"/>
    </source>
</evidence>
<dbReference type="InterPro" id="IPR027417">
    <property type="entry name" value="P-loop_NTPase"/>
</dbReference>
<dbReference type="PANTHER" id="PTHR43442">
    <property type="entry name" value="GLUCONOKINASE-RELATED"/>
    <property type="match status" value="1"/>
</dbReference>
<dbReference type="NCBIfam" id="TIGR01313">
    <property type="entry name" value="therm_gnt_kin"/>
    <property type="match status" value="1"/>
</dbReference>
<dbReference type="EMBL" id="BAABME010022090">
    <property type="protein sequence ID" value="GAA0164985.1"/>
    <property type="molecule type" value="Genomic_DNA"/>
</dbReference>
<comment type="caution">
    <text evidence="10">The sequence shown here is derived from an EMBL/GenBank/DDBJ whole genome shotgun (WGS) entry which is preliminary data.</text>
</comment>
<evidence type="ECO:0000256" key="3">
    <source>
        <dbReference type="ARBA" id="ARBA00012054"/>
    </source>
</evidence>
<comment type="pathway">
    <text evidence="1 9">Carbohydrate acid metabolism; D-gluconate degradation.</text>
</comment>
<evidence type="ECO:0000256" key="2">
    <source>
        <dbReference type="ARBA" id="ARBA00008420"/>
    </source>
</evidence>
<keyword evidence="7 9" id="KW-0067">ATP-binding</keyword>
<dbReference type="CDD" id="cd02021">
    <property type="entry name" value="GntK"/>
    <property type="match status" value="1"/>
</dbReference>
<evidence type="ECO:0000256" key="6">
    <source>
        <dbReference type="ARBA" id="ARBA00022777"/>
    </source>
</evidence>
<evidence type="ECO:0000256" key="1">
    <source>
        <dbReference type="ARBA" id="ARBA00004875"/>
    </source>
</evidence>
<organism evidence="10 11">
    <name type="scientific">Lithospermum erythrorhizon</name>
    <name type="common">Purple gromwell</name>
    <name type="synonym">Lithospermum officinale var. erythrorhizon</name>
    <dbReference type="NCBI Taxonomy" id="34254"/>
    <lineage>
        <taxon>Eukaryota</taxon>
        <taxon>Viridiplantae</taxon>
        <taxon>Streptophyta</taxon>
        <taxon>Embryophyta</taxon>
        <taxon>Tracheophyta</taxon>
        <taxon>Spermatophyta</taxon>
        <taxon>Magnoliopsida</taxon>
        <taxon>eudicotyledons</taxon>
        <taxon>Gunneridae</taxon>
        <taxon>Pentapetalae</taxon>
        <taxon>asterids</taxon>
        <taxon>lamiids</taxon>
        <taxon>Boraginales</taxon>
        <taxon>Boraginaceae</taxon>
        <taxon>Boraginoideae</taxon>
        <taxon>Lithospermeae</taxon>
        <taxon>Lithospermum</taxon>
    </lineage>
</organism>
<evidence type="ECO:0000256" key="5">
    <source>
        <dbReference type="ARBA" id="ARBA00022741"/>
    </source>
</evidence>
<evidence type="ECO:0000256" key="8">
    <source>
        <dbReference type="ARBA" id="ARBA00048090"/>
    </source>
</evidence>
<sequence length="156" mass="17198">MLAKAINCSFIDADDYHSYANKEKMKNGIPLTDIDRLPWLETLRDTLRMSQVNGQTIILGCSALKRSYRDILRSADPNCESGSPGCAVKFVLLDVGAEVLAARLDKRAANGNHFMPAKLLQSQLNLLQIDDSEGVLKVDATLDPQIIVTNIQDLIL</sequence>
<dbReference type="Proteomes" id="UP001454036">
    <property type="component" value="Unassembled WGS sequence"/>
</dbReference>
<keyword evidence="11" id="KW-1185">Reference proteome</keyword>
<dbReference type="GO" id="GO:0005524">
    <property type="term" value="F:ATP binding"/>
    <property type="evidence" value="ECO:0007669"/>
    <property type="project" value="UniProtKB-KW"/>
</dbReference>
<dbReference type="GO" id="GO:0005975">
    <property type="term" value="P:carbohydrate metabolic process"/>
    <property type="evidence" value="ECO:0007669"/>
    <property type="project" value="InterPro"/>
</dbReference>
<name>A0AAV3QN36_LITER</name>
<dbReference type="SUPFAM" id="SSF52540">
    <property type="entry name" value="P-loop containing nucleoside triphosphate hydrolases"/>
    <property type="match status" value="1"/>
</dbReference>
<dbReference type="GO" id="GO:0046316">
    <property type="term" value="F:gluconokinase activity"/>
    <property type="evidence" value="ECO:0007669"/>
    <property type="project" value="UniProtKB-EC"/>
</dbReference>
<keyword evidence="5 9" id="KW-0547">Nucleotide-binding</keyword>
<dbReference type="EC" id="2.7.1.12" evidence="3 9"/>
<dbReference type="Gene3D" id="3.40.50.300">
    <property type="entry name" value="P-loop containing nucleotide triphosphate hydrolases"/>
    <property type="match status" value="1"/>
</dbReference>
<keyword evidence="4 9" id="KW-0808">Transferase</keyword>
<accession>A0AAV3QN36</accession>
<dbReference type="GO" id="GO:0005737">
    <property type="term" value="C:cytoplasm"/>
    <property type="evidence" value="ECO:0007669"/>
    <property type="project" value="TreeGrafter"/>
</dbReference>
<protein>
    <recommendedName>
        <fullName evidence="3 9">Gluconokinase</fullName>
        <ecNumber evidence="3 9">2.7.1.12</ecNumber>
    </recommendedName>
</protein>